<dbReference type="STRING" id="511.UZ73_16880"/>
<feature type="transmembrane region" description="Helical" evidence="8">
    <location>
        <begin position="12"/>
        <end position="33"/>
    </location>
</feature>
<feature type="transmembrane region" description="Helical" evidence="8">
    <location>
        <begin position="263"/>
        <end position="283"/>
    </location>
</feature>
<dbReference type="InterPro" id="IPR002657">
    <property type="entry name" value="BilAc:Na_symport/Acr3"/>
</dbReference>
<dbReference type="PANTHER" id="PTHR43057:SF1">
    <property type="entry name" value="ARSENICAL-RESISTANCE PROTEIN 3"/>
    <property type="match status" value="1"/>
</dbReference>
<evidence type="ECO:0000256" key="4">
    <source>
        <dbReference type="ARBA" id="ARBA00022475"/>
    </source>
</evidence>
<reference evidence="9 10" key="2">
    <citation type="submission" date="2018-05" db="EMBL/GenBank/DDBJ databases">
        <authorList>
            <person name="Lanie J.A."/>
            <person name="Ng W.-L."/>
            <person name="Kazmierczak K.M."/>
            <person name="Andrzejewski T.M."/>
            <person name="Davidsen T.M."/>
            <person name="Wayne K.J."/>
            <person name="Tettelin H."/>
            <person name="Glass J.I."/>
            <person name="Rusch D."/>
            <person name="Podicherti R."/>
            <person name="Tsui H.-C.T."/>
            <person name="Winkler M.E."/>
        </authorList>
    </citation>
    <scope>NUCLEOTIDE SEQUENCE [LARGE SCALE GENOMIC DNA]</scope>
    <source>
        <strain evidence="9 10">YBY</strain>
    </source>
</reference>
<protein>
    <submittedName>
        <fullName evidence="9">Arsenic resistance protein</fullName>
    </submittedName>
</protein>
<evidence type="ECO:0000313" key="10">
    <source>
        <dbReference type="Proteomes" id="UP000245216"/>
    </source>
</evidence>
<proteinExistence type="inferred from homology"/>
<feature type="transmembrane region" description="Helical" evidence="8">
    <location>
        <begin position="97"/>
        <end position="115"/>
    </location>
</feature>
<feature type="transmembrane region" description="Helical" evidence="8">
    <location>
        <begin position="198"/>
        <end position="222"/>
    </location>
</feature>
<evidence type="ECO:0000256" key="1">
    <source>
        <dbReference type="ARBA" id="ARBA00004651"/>
    </source>
</evidence>
<feature type="transmembrane region" description="Helical" evidence="8">
    <location>
        <begin position="69"/>
        <end position="91"/>
    </location>
</feature>
<reference evidence="9 10" key="1">
    <citation type="submission" date="2018-05" db="EMBL/GenBank/DDBJ databases">
        <title>Genome Sequence of an Efficient Indole-Degrading Bacterium, Alcaligenes sp.YBY.</title>
        <authorList>
            <person name="Yang B."/>
        </authorList>
    </citation>
    <scope>NUCLEOTIDE SEQUENCE [LARGE SCALE GENOMIC DNA]</scope>
    <source>
        <strain evidence="9 10">YBY</strain>
    </source>
</reference>
<comment type="subcellular location">
    <subcellularLocation>
        <location evidence="1">Cell membrane</location>
        <topology evidence="1">Multi-pass membrane protein</topology>
    </subcellularLocation>
</comment>
<dbReference type="GO" id="GO:0015105">
    <property type="term" value="F:arsenite transmembrane transporter activity"/>
    <property type="evidence" value="ECO:0007669"/>
    <property type="project" value="TreeGrafter"/>
</dbReference>
<keyword evidence="4" id="KW-1003">Cell membrane</keyword>
<evidence type="ECO:0000256" key="5">
    <source>
        <dbReference type="ARBA" id="ARBA00022692"/>
    </source>
</evidence>
<dbReference type="Pfam" id="PF01758">
    <property type="entry name" value="SBF"/>
    <property type="match status" value="1"/>
</dbReference>
<feature type="transmembrane region" description="Helical" evidence="8">
    <location>
        <begin position="167"/>
        <end position="186"/>
    </location>
</feature>
<keyword evidence="5 8" id="KW-0812">Transmembrane</keyword>
<dbReference type="EMBL" id="QEXO01000004">
    <property type="protein sequence ID" value="PWE13588.1"/>
    <property type="molecule type" value="Genomic_DNA"/>
</dbReference>
<evidence type="ECO:0000256" key="8">
    <source>
        <dbReference type="SAM" id="Phobius"/>
    </source>
</evidence>
<accession>A0A2U2BHU5</accession>
<feature type="transmembrane region" description="Helical" evidence="8">
    <location>
        <begin position="228"/>
        <end position="251"/>
    </location>
</feature>
<comment type="similarity">
    <text evidence="2">Belongs to the arsenical resistance-3 (ACR3) (TC 2.A.59) family.</text>
</comment>
<dbReference type="GO" id="GO:0005886">
    <property type="term" value="C:plasma membrane"/>
    <property type="evidence" value="ECO:0007669"/>
    <property type="project" value="UniProtKB-SubCell"/>
</dbReference>
<dbReference type="GO" id="GO:0015297">
    <property type="term" value="F:antiporter activity"/>
    <property type="evidence" value="ECO:0007669"/>
    <property type="project" value="InterPro"/>
</dbReference>
<keyword evidence="3" id="KW-0813">Transport</keyword>
<dbReference type="InterPro" id="IPR004706">
    <property type="entry name" value="Arsenical-R_Acr3"/>
</dbReference>
<gene>
    <name evidence="9" type="ORF">DF183_15795</name>
</gene>
<evidence type="ECO:0000256" key="2">
    <source>
        <dbReference type="ARBA" id="ARBA00010110"/>
    </source>
</evidence>
<evidence type="ECO:0000256" key="3">
    <source>
        <dbReference type="ARBA" id="ARBA00022448"/>
    </source>
</evidence>
<evidence type="ECO:0000313" key="9">
    <source>
        <dbReference type="EMBL" id="PWE13588.1"/>
    </source>
</evidence>
<evidence type="ECO:0000256" key="6">
    <source>
        <dbReference type="ARBA" id="ARBA00022989"/>
    </source>
</evidence>
<feature type="transmembrane region" description="Helical" evidence="8">
    <location>
        <begin position="127"/>
        <end position="147"/>
    </location>
</feature>
<comment type="caution">
    <text evidence="9">The sequence shown here is derived from an EMBL/GenBank/DDBJ whole genome shotgun (WGS) entry which is preliminary data.</text>
</comment>
<keyword evidence="6 8" id="KW-1133">Transmembrane helix</keyword>
<dbReference type="Proteomes" id="UP000245216">
    <property type="component" value="Unassembled WGS sequence"/>
</dbReference>
<dbReference type="InterPro" id="IPR038770">
    <property type="entry name" value="Na+/solute_symporter_sf"/>
</dbReference>
<dbReference type="GO" id="GO:0015104">
    <property type="term" value="F:antimonite transmembrane transporter activity"/>
    <property type="evidence" value="ECO:0007669"/>
    <property type="project" value="TreeGrafter"/>
</dbReference>
<dbReference type="AlphaFoldDB" id="A0A2U2BHU5"/>
<dbReference type="Gene3D" id="1.20.1530.20">
    <property type="match status" value="1"/>
</dbReference>
<keyword evidence="7 8" id="KW-0472">Membrane</keyword>
<evidence type="ECO:0000256" key="7">
    <source>
        <dbReference type="ARBA" id="ARBA00023136"/>
    </source>
</evidence>
<organism evidence="9 10">
    <name type="scientific">Alcaligenes faecalis</name>
    <dbReference type="NCBI Taxonomy" id="511"/>
    <lineage>
        <taxon>Bacteria</taxon>
        <taxon>Pseudomonadati</taxon>
        <taxon>Pseudomonadota</taxon>
        <taxon>Betaproteobacteria</taxon>
        <taxon>Burkholderiales</taxon>
        <taxon>Alcaligenaceae</taxon>
        <taxon>Alcaligenes</taxon>
    </lineage>
</organism>
<dbReference type="PANTHER" id="PTHR43057">
    <property type="entry name" value="ARSENITE EFFLUX TRANSPORTER"/>
    <property type="match status" value="1"/>
</dbReference>
<name>A0A2U2BHU5_ALCFA</name>
<sequence>MTVIRDVLESRQIAIYFVAMLLAGLMASVWVMPASLVDWINPALAFMLYVTFLQVPVSQLGKALTQLRFLAVLLVANFCLIPLFVFALLPLLPDHTMLRLGLLLVLLTPCIDYVVTFAQLGRADARSLLAVTPVLLVVQMLLLPLFLKLALGEQFGLYIKAGPFLDAFFFLILIPLLLAGATQYLADKSRVWAQIQTGLGVAPVPATALVLFIVVAAVLRQLEPALDVLWRVVPVYVLFAVLAPVIGWVLARQARLAVPLRRAVAFSSATRNSLVVLPLALAIPGALPLLPAIILTQTLVELLAQLVYVRVLARWGQNQRA</sequence>
<feature type="transmembrane region" description="Helical" evidence="8">
    <location>
        <begin position="39"/>
        <end position="57"/>
    </location>
</feature>